<evidence type="ECO:0000256" key="9">
    <source>
        <dbReference type="ARBA" id="ARBA00022691"/>
    </source>
</evidence>
<dbReference type="SUPFAM" id="SSF53335">
    <property type="entry name" value="S-adenosyl-L-methionine-dependent methyltransferases"/>
    <property type="match status" value="1"/>
</dbReference>
<comment type="caution">
    <text evidence="19">The sequence shown here is derived from an EMBL/GenBank/DDBJ whole genome shotgun (WGS) entry which is preliminary data.</text>
</comment>
<dbReference type="GO" id="GO:0031564">
    <property type="term" value="P:transcription antitermination"/>
    <property type="evidence" value="ECO:0007669"/>
    <property type="project" value="UniProtKB-KW"/>
</dbReference>
<keyword evidence="11 17" id="KW-0694">RNA-binding</keyword>
<name>A0A840USP2_9FIRM</name>
<dbReference type="PROSITE" id="PS51686">
    <property type="entry name" value="SAM_MT_RSMB_NOP"/>
    <property type="match status" value="1"/>
</dbReference>
<keyword evidence="7 17" id="KW-0489">Methyltransferase</keyword>
<evidence type="ECO:0000256" key="15">
    <source>
        <dbReference type="ARBA" id="ARBA00031088"/>
    </source>
</evidence>
<evidence type="ECO:0000256" key="13">
    <source>
        <dbReference type="ARBA" id="ARBA00023163"/>
    </source>
</evidence>
<sequence length="445" mass="50555">MNARRAALQILREVYDKNAYANIVLNKYFKKNDIEEIDRRFITELVYGSIKAGDTLLWILRQYIKMPVKKVHPVIRDILRLGIYQLFYMDKVPESAVCNEAVKLAKKYGHPGTVKFVNAVLRNIVRDKSKADFAKAGENTAQYIALKYWHPLWLVELFIKEFGVEQAALLCEFNNTDAPICFRCNTLKNTVDELQEFLIAKNAQCHKSELCAEALICTKHPALSQLEVLDDGRALIQDESSMLVARVVDPQPDELIIDMCSAPGGKATHMAMLMDNTGKVIANDIYEHKLELIRENAQKLGLTNIKTNMADARFMADKYIGKADKVLADVPCSGMGVLRRKADSRWNKTPEELNELPQLQYEILCSAAKAVKTNGIVVYSTCTVLKQENDDVVNRFLDEHTEFILDDVEAFLPEKLRGRGSKTLQLLPHRDNTDGFFIARIKKIK</sequence>
<keyword evidence="8 17" id="KW-0808">Transferase</keyword>
<evidence type="ECO:0000256" key="2">
    <source>
        <dbReference type="ARBA" id="ARBA00004496"/>
    </source>
</evidence>
<dbReference type="InterPro" id="IPR023267">
    <property type="entry name" value="RCMT"/>
</dbReference>
<evidence type="ECO:0000256" key="5">
    <source>
        <dbReference type="ARBA" id="ARBA00022490"/>
    </source>
</evidence>
<dbReference type="InterPro" id="IPR029063">
    <property type="entry name" value="SAM-dependent_MTases_sf"/>
</dbReference>
<keyword evidence="12" id="KW-0805">Transcription regulation</keyword>
<dbReference type="GO" id="GO:0003723">
    <property type="term" value="F:RNA binding"/>
    <property type="evidence" value="ECO:0007669"/>
    <property type="project" value="UniProtKB-UniRule"/>
</dbReference>
<dbReference type="Proteomes" id="UP000559117">
    <property type="component" value="Unassembled WGS sequence"/>
</dbReference>
<dbReference type="Gene3D" id="1.10.940.10">
    <property type="entry name" value="NusB-like"/>
    <property type="match status" value="1"/>
</dbReference>
<dbReference type="SUPFAM" id="SSF48013">
    <property type="entry name" value="NusB-like"/>
    <property type="match status" value="1"/>
</dbReference>
<dbReference type="Pfam" id="PF22458">
    <property type="entry name" value="RsmF-B_ferredox"/>
    <property type="match status" value="1"/>
</dbReference>
<evidence type="ECO:0000256" key="8">
    <source>
        <dbReference type="ARBA" id="ARBA00022679"/>
    </source>
</evidence>
<evidence type="ECO:0000256" key="14">
    <source>
        <dbReference type="ARBA" id="ARBA00030399"/>
    </source>
</evidence>
<evidence type="ECO:0000259" key="18">
    <source>
        <dbReference type="PROSITE" id="PS51686"/>
    </source>
</evidence>
<comment type="function">
    <text evidence="1">Specifically methylates the cytosine at position 967 (m5C967) of 16S rRNA.</text>
</comment>
<dbReference type="RefSeq" id="WP_183859619.1">
    <property type="nucleotide sequence ID" value="NZ_JACHFH010000006.1"/>
</dbReference>
<evidence type="ECO:0000256" key="11">
    <source>
        <dbReference type="ARBA" id="ARBA00022884"/>
    </source>
</evidence>
<dbReference type="InterPro" id="IPR049560">
    <property type="entry name" value="MeTrfase_RsmB-F_NOP2_cat"/>
</dbReference>
<dbReference type="GO" id="GO:0008649">
    <property type="term" value="F:rRNA methyltransferase activity"/>
    <property type="evidence" value="ECO:0007669"/>
    <property type="project" value="InterPro"/>
</dbReference>
<evidence type="ECO:0000313" key="19">
    <source>
        <dbReference type="EMBL" id="MBB5335535.1"/>
    </source>
</evidence>
<dbReference type="Gene3D" id="3.30.70.1170">
    <property type="entry name" value="Sun protein, domain 3"/>
    <property type="match status" value="1"/>
</dbReference>
<proteinExistence type="inferred from homology"/>
<dbReference type="FunFam" id="1.10.940.10:FF:000006">
    <property type="entry name" value="16S rRNA (Cytosine(967)-C(5))-methyltransferase RsmB"/>
    <property type="match status" value="1"/>
</dbReference>
<comment type="similarity">
    <text evidence="3">Belongs to the NusB family.</text>
</comment>
<dbReference type="EC" id="2.1.1.176" evidence="4"/>
<evidence type="ECO:0000256" key="10">
    <source>
        <dbReference type="ARBA" id="ARBA00022814"/>
    </source>
</evidence>
<feature type="domain" description="SAM-dependent MTase RsmB/NOP-type" evidence="18">
    <location>
        <begin position="170"/>
        <end position="444"/>
    </location>
</feature>
<dbReference type="Gene3D" id="3.40.50.150">
    <property type="entry name" value="Vaccinia Virus protein VP39"/>
    <property type="match status" value="1"/>
</dbReference>
<protein>
    <recommendedName>
        <fullName evidence="4">16S rRNA (cytosine(967)-C(5))-methyltransferase</fullName>
        <ecNumber evidence="4">2.1.1.176</ecNumber>
    </recommendedName>
    <alternativeName>
        <fullName evidence="14">16S rRNA m5C967 methyltransferase</fullName>
    </alternativeName>
    <alternativeName>
        <fullName evidence="15">rRNA (cytosine-C(5)-)-methyltransferase RsmB</fullName>
    </alternativeName>
</protein>
<dbReference type="InterPro" id="IPR011605">
    <property type="entry name" value="NusB_fam"/>
</dbReference>
<organism evidence="19 20">
    <name type="scientific">Pectinatus brassicae</name>
    <dbReference type="NCBI Taxonomy" id="862415"/>
    <lineage>
        <taxon>Bacteria</taxon>
        <taxon>Bacillati</taxon>
        <taxon>Bacillota</taxon>
        <taxon>Negativicutes</taxon>
        <taxon>Selenomonadales</taxon>
        <taxon>Selenomonadaceae</taxon>
        <taxon>Pectinatus</taxon>
    </lineage>
</organism>
<dbReference type="InterPro" id="IPR006027">
    <property type="entry name" value="NusB_RsmB_TIM44"/>
</dbReference>
<comment type="similarity">
    <text evidence="17">Belongs to the class I-like SAM-binding methyltransferase superfamily. RsmB/NOP family.</text>
</comment>
<feature type="active site" description="Nucleophile" evidence="17">
    <location>
        <position position="382"/>
    </location>
</feature>
<feature type="binding site" evidence="17">
    <location>
        <position position="284"/>
    </location>
    <ligand>
        <name>S-adenosyl-L-methionine</name>
        <dbReference type="ChEBI" id="CHEBI:59789"/>
    </ligand>
</feature>
<keyword evidence="13" id="KW-0804">Transcription</keyword>
<keyword evidence="9 17" id="KW-0949">S-adenosyl-L-methionine</keyword>
<dbReference type="InterPro" id="IPR035926">
    <property type="entry name" value="NusB-like_sf"/>
</dbReference>
<evidence type="ECO:0000256" key="3">
    <source>
        <dbReference type="ARBA" id="ARBA00005952"/>
    </source>
</evidence>
<dbReference type="Pfam" id="PF01189">
    <property type="entry name" value="Methyltr_RsmB-F"/>
    <property type="match status" value="1"/>
</dbReference>
<dbReference type="Pfam" id="PF01029">
    <property type="entry name" value="NusB"/>
    <property type="match status" value="1"/>
</dbReference>
<keyword evidence="6" id="KW-0698">rRNA processing</keyword>
<comment type="subcellular location">
    <subcellularLocation>
        <location evidence="2">Cytoplasm</location>
    </subcellularLocation>
</comment>
<evidence type="ECO:0000256" key="1">
    <source>
        <dbReference type="ARBA" id="ARBA00002724"/>
    </source>
</evidence>
<feature type="binding site" evidence="17">
    <location>
        <position position="311"/>
    </location>
    <ligand>
        <name>S-adenosyl-L-methionine</name>
        <dbReference type="ChEBI" id="CHEBI:59789"/>
    </ligand>
</feature>
<evidence type="ECO:0000256" key="7">
    <source>
        <dbReference type="ARBA" id="ARBA00022603"/>
    </source>
</evidence>
<dbReference type="AlphaFoldDB" id="A0A840USP2"/>
<comment type="catalytic activity">
    <reaction evidence="16">
        <text>cytidine(967) in 16S rRNA + S-adenosyl-L-methionine = 5-methylcytidine(967) in 16S rRNA + S-adenosyl-L-homocysteine + H(+)</text>
        <dbReference type="Rhea" id="RHEA:42748"/>
        <dbReference type="Rhea" id="RHEA-COMP:10219"/>
        <dbReference type="Rhea" id="RHEA-COMP:10220"/>
        <dbReference type="ChEBI" id="CHEBI:15378"/>
        <dbReference type="ChEBI" id="CHEBI:57856"/>
        <dbReference type="ChEBI" id="CHEBI:59789"/>
        <dbReference type="ChEBI" id="CHEBI:74483"/>
        <dbReference type="ChEBI" id="CHEBI:82748"/>
        <dbReference type="EC" id="2.1.1.176"/>
    </reaction>
</comment>
<dbReference type="InterPro" id="IPR054728">
    <property type="entry name" value="RsmB-like_ferredoxin"/>
</dbReference>
<dbReference type="InterPro" id="IPR004573">
    <property type="entry name" value="rRNA_ssu_MeTfrase_B"/>
</dbReference>
<dbReference type="GO" id="GO:0005737">
    <property type="term" value="C:cytoplasm"/>
    <property type="evidence" value="ECO:0007669"/>
    <property type="project" value="UniProtKB-SubCell"/>
</dbReference>
<dbReference type="GO" id="GO:0006353">
    <property type="term" value="P:DNA-templated transcription termination"/>
    <property type="evidence" value="ECO:0007669"/>
    <property type="project" value="InterPro"/>
</dbReference>
<evidence type="ECO:0000313" key="20">
    <source>
        <dbReference type="Proteomes" id="UP000559117"/>
    </source>
</evidence>
<dbReference type="NCBIfam" id="TIGR00563">
    <property type="entry name" value="rsmB"/>
    <property type="match status" value="1"/>
</dbReference>
<dbReference type="InterPro" id="IPR001678">
    <property type="entry name" value="MeTrfase_RsmB-F_NOP2_dom"/>
</dbReference>
<dbReference type="CDD" id="cd02440">
    <property type="entry name" value="AdoMet_MTases"/>
    <property type="match status" value="1"/>
</dbReference>
<reference evidence="19 20" key="1">
    <citation type="submission" date="2020-08" db="EMBL/GenBank/DDBJ databases">
        <title>Genomic Encyclopedia of Type Strains, Phase IV (KMG-IV): sequencing the most valuable type-strain genomes for metagenomic binning, comparative biology and taxonomic classification.</title>
        <authorList>
            <person name="Goeker M."/>
        </authorList>
    </citation>
    <scope>NUCLEOTIDE SEQUENCE [LARGE SCALE GENOMIC DNA]</scope>
    <source>
        <strain evidence="19 20">DSM 24661</strain>
    </source>
</reference>
<feature type="binding site" evidence="17">
    <location>
        <position position="329"/>
    </location>
    <ligand>
        <name>S-adenosyl-L-methionine</name>
        <dbReference type="ChEBI" id="CHEBI:59789"/>
    </ligand>
</feature>
<keyword evidence="20" id="KW-1185">Reference proteome</keyword>
<evidence type="ECO:0000256" key="17">
    <source>
        <dbReference type="PROSITE-ProRule" id="PRU01023"/>
    </source>
</evidence>
<evidence type="ECO:0000256" key="6">
    <source>
        <dbReference type="ARBA" id="ARBA00022552"/>
    </source>
</evidence>
<dbReference type="PANTHER" id="PTHR22807:SF53">
    <property type="entry name" value="RIBOSOMAL RNA SMALL SUBUNIT METHYLTRANSFERASE B-RELATED"/>
    <property type="match status" value="1"/>
</dbReference>
<dbReference type="NCBIfam" id="TIGR01951">
    <property type="entry name" value="nusB"/>
    <property type="match status" value="1"/>
</dbReference>
<dbReference type="PRINTS" id="PR02008">
    <property type="entry name" value="RCMTFAMILY"/>
</dbReference>
<feature type="binding site" evidence="17">
    <location>
        <begin position="260"/>
        <end position="266"/>
    </location>
    <ligand>
        <name>S-adenosyl-L-methionine</name>
        <dbReference type="ChEBI" id="CHEBI:59789"/>
    </ligand>
</feature>
<dbReference type="NCBIfam" id="NF011494">
    <property type="entry name" value="PRK14902.1"/>
    <property type="match status" value="1"/>
</dbReference>
<dbReference type="EMBL" id="JACHFH010000006">
    <property type="protein sequence ID" value="MBB5335535.1"/>
    <property type="molecule type" value="Genomic_DNA"/>
</dbReference>
<accession>A0A840USP2</accession>
<dbReference type="PANTHER" id="PTHR22807">
    <property type="entry name" value="NOP2 YEAST -RELATED NOL1/NOP2/FMU SUN DOMAIN-CONTAINING"/>
    <property type="match status" value="1"/>
</dbReference>
<keyword evidence="10" id="KW-0889">Transcription antitermination</keyword>
<evidence type="ECO:0000256" key="12">
    <source>
        <dbReference type="ARBA" id="ARBA00023015"/>
    </source>
</evidence>
<keyword evidence="5" id="KW-0963">Cytoplasm</keyword>
<gene>
    <name evidence="19" type="ORF">HNR32_000662</name>
</gene>
<dbReference type="FunFam" id="3.40.50.150:FF:000022">
    <property type="entry name" value="Ribosomal RNA small subunit methyltransferase B"/>
    <property type="match status" value="1"/>
</dbReference>
<evidence type="ECO:0000256" key="4">
    <source>
        <dbReference type="ARBA" id="ARBA00012140"/>
    </source>
</evidence>
<evidence type="ECO:0000256" key="16">
    <source>
        <dbReference type="ARBA" id="ARBA00047283"/>
    </source>
</evidence>